<reference evidence="1" key="1">
    <citation type="submission" date="2018-02" db="EMBL/GenBank/DDBJ databases">
        <title>Rhizophora mucronata_Transcriptome.</title>
        <authorList>
            <person name="Meera S.P."/>
            <person name="Sreeshan A."/>
            <person name="Augustine A."/>
        </authorList>
    </citation>
    <scope>NUCLEOTIDE SEQUENCE</scope>
    <source>
        <tissue evidence="1">Leaf</tissue>
    </source>
</reference>
<proteinExistence type="predicted"/>
<dbReference type="EMBL" id="GGEC01055195">
    <property type="protein sequence ID" value="MBX35679.1"/>
    <property type="molecule type" value="Transcribed_RNA"/>
</dbReference>
<evidence type="ECO:0000313" key="1">
    <source>
        <dbReference type="EMBL" id="MBX35679.1"/>
    </source>
</evidence>
<protein>
    <submittedName>
        <fullName evidence="1">Arogenate dehydratase</fullName>
    </submittedName>
</protein>
<accession>A0A2P2MZN0</accession>
<name>A0A2P2MZN0_RHIMU</name>
<sequence>MLYFPVFTALPFVNGNNIQANGGLVTVDGCNMAGAARISSSSSAAAIFGGLLVAENLTSKYRAGTPPVGLAGPDTVRRLDRFGTIDTLDNKSVGIDPSEPRLPRLMKGPWRSHRAKHLHTFKHFLYFSLFF</sequence>
<dbReference type="AlphaFoldDB" id="A0A2P2MZN0"/>
<organism evidence="1">
    <name type="scientific">Rhizophora mucronata</name>
    <name type="common">Asiatic mangrove</name>
    <dbReference type="NCBI Taxonomy" id="61149"/>
    <lineage>
        <taxon>Eukaryota</taxon>
        <taxon>Viridiplantae</taxon>
        <taxon>Streptophyta</taxon>
        <taxon>Embryophyta</taxon>
        <taxon>Tracheophyta</taxon>
        <taxon>Spermatophyta</taxon>
        <taxon>Magnoliopsida</taxon>
        <taxon>eudicotyledons</taxon>
        <taxon>Gunneridae</taxon>
        <taxon>Pentapetalae</taxon>
        <taxon>rosids</taxon>
        <taxon>fabids</taxon>
        <taxon>Malpighiales</taxon>
        <taxon>Rhizophoraceae</taxon>
        <taxon>Rhizophora</taxon>
    </lineage>
</organism>